<feature type="transmembrane region" description="Helical" evidence="1">
    <location>
        <begin position="870"/>
        <end position="887"/>
    </location>
</feature>
<feature type="transmembrane region" description="Helical" evidence="1">
    <location>
        <begin position="348"/>
        <end position="365"/>
    </location>
</feature>
<feature type="transmembrane region" description="Helical" evidence="1">
    <location>
        <begin position="998"/>
        <end position="1024"/>
    </location>
</feature>
<dbReference type="PRINTS" id="PR00702">
    <property type="entry name" value="ACRIFLAVINRP"/>
</dbReference>
<dbReference type="InterPro" id="IPR001036">
    <property type="entry name" value="Acrflvin-R"/>
</dbReference>
<feature type="transmembrane region" description="Helical" evidence="1">
    <location>
        <begin position="475"/>
        <end position="502"/>
    </location>
</feature>
<dbReference type="InterPro" id="IPR027463">
    <property type="entry name" value="AcrB_DN_DC_subdom"/>
</dbReference>
<feature type="transmembrane region" description="Helical" evidence="1">
    <location>
        <begin position="372"/>
        <end position="393"/>
    </location>
</feature>
<feature type="transmembrane region" description="Helical" evidence="1">
    <location>
        <begin position="540"/>
        <end position="560"/>
    </location>
</feature>
<feature type="transmembrane region" description="Helical" evidence="1">
    <location>
        <begin position="907"/>
        <end position="933"/>
    </location>
</feature>
<dbReference type="Gene3D" id="3.30.70.1430">
    <property type="entry name" value="Multidrug efflux transporter AcrB pore domain"/>
    <property type="match status" value="2"/>
</dbReference>
<dbReference type="RefSeq" id="WP_289830799.1">
    <property type="nucleotide sequence ID" value="NZ_JAUEDK010000027.1"/>
</dbReference>
<dbReference type="Gene3D" id="3.30.2090.10">
    <property type="entry name" value="Multidrug efflux transporter AcrB TolC docking domain, DN and DC subdomains"/>
    <property type="match status" value="2"/>
</dbReference>
<dbReference type="Gene3D" id="1.20.1640.10">
    <property type="entry name" value="Multidrug efflux transporter AcrB transmembrane domain"/>
    <property type="match status" value="2"/>
</dbReference>
<keyword evidence="1" id="KW-0472">Membrane</keyword>
<gene>
    <name evidence="2" type="ORF">QU481_14750</name>
</gene>
<keyword evidence="1" id="KW-1133">Transmembrane helix</keyword>
<dbReference type="Gene3D" id="3.30.70.1320">
    <property type="entry name" value="Multidrug efflux transporter AcrB pore domain like"/>
    <property type="match status" value="1"/>
</dbReference>
<dbReference type="PANTHER" id="PTHR32063">
    <property type="match status" value="1"/>
</dbReference>
<dbReference type="SUPFAM" id="SSF82866">
    <property type="entry name" value="Multidrug efflux transporter AcrB transmembrane domain"/>
    <property type="match status" value="2"/>
</dbReference>
<evidence type="ECO:0000313" key="2">
    <source>
        <dbReference type="EMBL" id="MDN0076147.1"/>
    </source>
</evidence>
<name>A0ABT7XQS8_9NEIS</name>
<dbReference type="Proteomes" id="UP001168540">
    <property type="component" value="Unassembled WGS sequence"/>
</dbReference>
<proteinExistence type="predicted"/>
<dbReference type="Gene3D" id="3.30.70.1440">
    <property type="entry name" value="Multidrug efflux transporter AcrB pore domain"/>
    <property type="match status" value="1"/>
</dbReference>
<keyword evidence="3" id="KW-1185">Reference proteome</keyword>
<comment type="caution">
    <text evidence="2">The sequence shown here is derived from an EMBL/GenBank/DDBJ whole genome shotgun (WGS) entry which is preliminary data.</text>
</comment>
<dbReference type="PANTHER" id="PTHR32063:SF30">
    <property type="entry name" value="ACRB_ACRD_ACRF FAMILY PROTEIN"/>
    <property type="match status" value="1"/>
</dbReference>
<protein>
    <submittedName>
        <fullName evidence="2">Efflux RND transporter permease subunit</fullName>
    </submittedName>
</protein>
<dbReference type="EMBL" id="JAUEDK010000027">
    <property type="protein sequence ID" value="MDN0076147.1"/>
    <property type="molecule type" value="Genomic_DNA"/>
</dbReference>
<keyword evidence="1" id="KW-0812">Transmembrane</keyword>
<feature type="transmembrane region" description="Helical" evidence="1">
    <location>
        <begin position="967"/>
        <end position="986"/>
    </location>
</feature>
<feature type="transmembrane region" description="Helical" evidence="1">
    <location>
        <begin position="443"/>
        <end position="463"/>
    </location>
</feature>
<organism evidence="2 3">
    <name type="scientific">Crenobacter oryzisoli</name>
    <dbReference type="NCBI Taxonomy" id="3056844"/>
    <lineage>
        <taxon>Bacteria</taxon>
        <taxon>Pseudomonadati</taxon>
        <taxon>Pseudomonadota</taxon>
        <taxon>Betaproteobacteria</taxon>
        <taxon>Neisseriales</taxon>
        <taxon>Neisseriaceae</taxon>
        <taxon>Crenobacter</taxon>
    </lineage>
</organism>
<evidence type="ECO:0000256" key="1">
    <source>
        <dbReference type="SAM" id="Phobius"/>
    </source>
</evidence>
<reference evidence="2" key="1">
    <citation type="submission" date="2023-06" db="EMBL/GenBank/DDBJ databases">
        <authorList>
            <person name="Zhang S."/>
        </authorList>
    </citation>
    <scope>NUCLEOTIDE SEQUENCE</scope>
    <source>
        <strain evidence="2">SG2303</strain>
    </source>
</reference>
<dbReference type="Pfam" id="PF00873">
    <property type="entry name" value="ACR_tran"/>
    <property type="match status" value="1"/>
</dbReference>
<dbReference type="SUPFAM" id="SSF82693">
    <property type="entry name" value="Multidrug efflux transporter AcrB pore domain, PN1, PN2, PC1 and PC2 subdomains"/>
    <property type="match status" value="4"/>
</dbReference>
<sequence length="1046" mass="113180">MNLSAIFIRRPIGTSLLAMAILLVGLAVWPLLPVAPLPQVDFPTIQVTANLPGASPETMASNVATPLERQFALIAGLSQMTSTSALGSTSITLQFDLDRNIDAAAVDIQAAINAAAGQLPTNLPSPPTYRKINPADSPILVMSVSSHSHPLTVVNDYADNILAQQISQIEGIGLVTIGGQQKPAIRVQIDPVKIAALGLSLEDIRNQMVNVTVNAPKGTFNGIKQSYTVYDNDQLLSAAPWNEVILAYRNGAPIRVRDIGVAIDGAENTTFSGYAFAGKAMTVENDVPNGRSIILAVRKQPGANVIDTVARVKAAMPKLRAAIPPSIHVNILTDRTQTIRASVEDVEFTLVLTIILVVLVIFIFLRNLPATLIPSVTVPLALFGTAAIMYLLGFSLDNLSLMALTISVGFVVDDAIVVLENIYRHVEDGMEPMDAALQGAGEIGFTIVSISVSLVAVFIPLLLMGGIVGRLFREFAITVTLTIAVSVFVSLTLTPMMCSRYLKHDHTRRHGRLYNLFERGFDAMLAGYKRVLEKVLKHQLTTLLVFIATVTVSVLLYVVIPKGFFPQQDTGFVFGFAETGQDASFQAMDKYMLQIADVVRQDPAVLSFAAVAGSTTFNTGNFYINLKPKAEGRKLNADQVIARLRPKLAKLQGVNLFLQAGQDINVGGRLSRTQYQYTLTDADLGELNVWAPRVLERLRKLPQLTDLATDQQNTAPSATLTIDRDRAASFGIQPALIDATIYDAIGQRQVTQYFTQINSYHVVMEVTPALQEDPALFDKLYLTSPSSGQQIPLSTFVKVDTSQTGYLSINHQSQFPAVTISFNLAPGVSLGEAVDAINRAQEQMGVPVTLRGAFQGTAQAFQDSLATQPYLIAAALIAVYIVLGLLYESYIHPLTILSTLPSAGVGALLILMAGGYDLSVIALIGIILLIGIVKKNGIMMIDFALTAEREQSLTPEQSIYQACLLRFRPIMMTTMCALLAGLPLMLGTGAGSELRRPLGFAMVGGLLLSQALTLFSTPVIYLYLDRLNNRLMRWRQRGTVEANRAD</sequence>
<feature type="transmembrane region" description="Helical" evidence="1">
    <location>
        <begin position="12"/>
        <end position="32"/>
    </location>
</feature>
<dbReference type="SUPFAM" id="SSF82714">
    <property type="entry name" value="Multidrug efflux transporter AcrB TolC docking domain, DN and DC subdomains"/>
    <property type="match status" value="2"/>
</dbReference>
<accession>A0ABT7XQS8</accession>
<evidence type="ECO:0000313" key="3">
    <source>
        <dbReference type="Proteomes" id="UP001168540"/>
    </source>
</evidence>